<evidence type="ECO:0000256" key="2">
    <source>
        <dbReference type="SAM" id="SignalP"/>
    </source>
</evidence>
<dbReference type="SUPFAM" id="SSF53850">
    <property type="entry name" value="Periplasmic binding protein-like II"/>
    <property type="match status" value="1"/>
</dbReference>
<reference evidence="4" key="1">
    <citation type="journal article" date="2019" name="Int. J. Syst. Evol. Microbiol.">
        <title>The Global Catalogue of Microorganisms (GCM) 10K type strain sequencing project: providing services to taxonomists for standard genome sequencing and annotation.</title>
        <authorList>
            <consortium name="The Broad Institute Genomics Platform"/>
            <consortium name="The Broad Institute Genome Sequencing Center for Infectious Disease"/>
            <person name="Wu L."/>
            <person name="Ma J."/>
        </authorList>
    </citation>
    <scope>NUCLEOTIDE SEQUENCE [LARGE SCALE GENOMIC DNA]</scope>
    <source>
        <strain evidence="4">CCM 7950</strain>
    </source>
</reference>
<dbReference type="CDD" id="cd13544">
    <property type="entry name" value="PBP2_Fbp_like_1"/>
    <property type="match status" value="1"/>
</dbReference>
<organism evidence="3 4">
    <name type="scientific">Pasteurella oralis</name>
    <dbReference type="NCBI Taxonomy" id="1071947"/>
    <lineage>
        <taxon>Bacteria</taxon>
        <taxon>Pseudomonadati</taxon>
        <taxon>Pseudomonadota</taxon>
        <taxon>Gammaproteobacteria</taxon>
        <taxon>Pasteurellales</taxon>
        <taxon>Pasteurellaceae</taxon>
        <taxon>Pasteurella</taxon>
    </lineage>
</organism>
<evidence type="ECO:0000313" key="4">
    <source>
        <dbReference type="Proteomes" id="UP001597420"/>
    </source>
</evidence>
<dbReference type="Pfam" id="PF13343">
    <property type="entry name" value="SBP_bac_6"/>
    <property type="match status" value="1"/>
</dbReference>
<dbReference type="InterPro" id="IPR026045">
    <property type="entry name" value="Ferric-bd"/>
</dbReference>
<comment type="caution">
    <text evidence="3">The sequence shown here is derived from an EMBL/GenBank/DDBJ whole genome shotgun (WGS) entry which is preliminary data.</text>
</comment>
<accession>A0ABW4NWF2</accession>
<proteinExistence type="predicted"/>
<name>A0ABW4NWF2_9PAST</name>
<evidence type="ECO:0000256" key="1">
    <source>
        <dbReference type="ARBA" id="ARBA00022729"/>
    </source>
</evidence>
<feature type="signal peptide" evidence="2">
    <location>
        <begin position="1"/>
        <end position="26"/>
    </location>
</feature>
<dbReference type="RefSeq" id="WP_379098390.1">
    <property type="nucleotide sequence ID" value="NZ_JBHUFP010000010.1"/>
</dbReference>
<dbReference type="PIRSF" id="PIRSF002825">
    <property type="entry name" value="CfbpA"/>
    <property type="match status" value="1"/>
</dbReference>
<dbReference type="Gene3D" id="3.40.190.10">
    <property type="entry name" value="Periplasmic binding protein-like II"/>
    <property type="match status" value="2"/>
</dbReference>
<sequence length="345" mass="37964">MKFKALSLAISTALLSAGLMSSPALAKGRLVVYCSATNEMCEAEIKAFGEKHDVKTSFIRNGSGSTFAKIEAEKNNPQADVWYGGTFDPQSQAGELGLLHAYRSPNVDQIVPRFQDPAKIKSNYTSAIYMGILGFGVNTERLKKLGINEVPKCWKDLTDPRLKNEIQIADPQSSGTAYTAIATFVQLWGEDAAFDYFKQLHPNISQYTKSGITPSNNTARGETTIGIGFLHDYALQKQQGAPIEMIVPCEGTGYELGGVSILKGSRNLENAKLFVDWVLSKEGQELAWQKGNSLQILTNTTAQQSPTAFDPTTLNLINYDFEKYGAADERKRLISKWVENIKLSK</sequence>
<dbReference type="PANTHER" id="PTHR30006">
    <property type="entry name" value="THIAMINE-BINDING PERIPLASMIC PROTEIN-RELATED"/>
    <property type="match status" value="1"/>
</dbReference>
<keyword evidence="4" id="KW-1185">Reference proteome</keyword>
<dbReference type="EMBL" id="JBHUFP010000010">
    <property type="protein sequence ID" value="MFD1806356.1"/>
    <property type="molecule type" value="Genomic_DNA"/>
</dbReference>
<feature type="chain" id="PRO_5047462716" evidence="2">
    <location>
        <begin position="27"/>
        <end position="345"/>
    </location>
</feature>
<gene>
    <name evidence="3" type="ORF">ACFSAV_08265</name>
</gene>
<keyword evidence="1 2" id="KW-0732">Signal</keyword>
<evidence type="ECO:0000313" key="3">
    <source>
        <dbReference type="EMBL" id="MFD1806356.1"/>
    </source>
</evidence>
<dbReference type="PANTHER" id="PTHR30006:SF2">
    <property type="entry name" value="ABC TRANSPORTER SUBSTRATE-BINDING PROTEIN"/>
    <property type="match status" value="1"/>
</dbReference>
<dbReference type="Proteomes" id="UP001597420">
    <property type="component" value="Unassembled WGS sequence"/>
</dbReference>
<protein>
    <submittedName>
        <fullName evidence="3">ABC transporter substrate-binding protein</fullName>
    </submittedName>
</protein>